<proteinExistence type="predicted"/>
<sequence>MAGAGRICATMNEATISPISSKYTLIPGSISTTNVVMATWPRIMWQSVMDRAIRMVAMGPFASHFFSATGTVGGN</sequence>
<organism evidence="1 2">
    <name type="scientific">Parelaphostrongylus tenuis</name>
    <name type="common">Meningeal worm</name>
    <dbReference type="NCBI Taxonomy" id="148309"/>
    <lineage>
        <taxon>Eukaryota</taxon>
        <taxon>Metazoa</taxon>
        <taxon>Ecdysozoa</taxon>
        <taxon>Nematoda</taxon>
        <taxon>Chromadorea</taxon>
        <taxon>Rhabditida</taxon>
        <taxon>Rhabditina</taxon>
        <taxon>Rhabditomorpha</taxon>
        <taxon>Strongyloidea</taxon>
        <taxon>Metastrongylidae</taxon>
        <taxon>Parelaphostrongylus</taxon>
    </lineage>
</organism>
<gene>
    <name evidence="1" type="ORF">KIN20_030198</name>
</gene>
<comment type="caution">
    <text evidence="1">The sequence shown here is derived from an EMBL/GenBank/DDBJ whole genome shotgun (WGS) entry which is preliminary data.</text>
</comment>
<name>A0AAD5R3P8_PARTN</name>
<protein>
    <submittedName>
        <fullName evidence="1">Uncharacterized protein</fullName>
    </submittedName>
</protein>
<dbReference type="Proteomes" id="UP001196413">
    <property type="component" value="Unassembled WGS sequence"/>
</dbReference>
<evidence type="ECO:0000313" key="1">
    <source>
        <dbReference type="EMBL" id="KAJ1368853.1"/>
    </source>
</evidence>
<keyword evidence="2" id="KW-1185">Reference proteome</keyword>
<evidence type="ECO:0000313" key="2">
    <source>
        <dbReference type="Proteomes" id="UP001196413"/>
    </source>
</evidence>
<dbReference type="EMBL" id="JAHQIW010006335">
    <property type="protein sequence ID" value="KAJ1368853.1"/>
    <property type="molecule type" value="Genomic_DNA"/>
</dbReference>
<dbReference type="AlphaFoldDB" id="A0AAD5R3P8"/>
<accession>A0AAD5R3P8</accession>
<reference evidence="1" key="1">
    <citation type="submission" date="2021-06" db="EMBL/GenBank/DDBJ databases">
        <title>Parelaphostrongylus tenuis whole genome reference sequence.</title>
        <authorList>
            <person name="Garwood T.J."/>
            <person name="Larsen P.A."/>
            <person name="Fountain-Jones N.M."/>
            <person name="Garbe J.R."/>
            <person name="Macchietto M.G."/>
            <person name="Kania S.A."/>
            <person name="Gerhold R.W."/>
            <person name="Richards J.E."/>
            <person name="Wolf T.M."/>
        </authorList>
    </citation>
    <scope>NUCLEOTIDE SEQUENCE</scope>
    <source>
        <strain evidence="1">MNPRO001-30</strain>
        <tissue evidence="1">Meninges</tissue>
    </source>
</reference>